<comment type="subcellular location">
    <subcellularLocation>
        <location evidence="1">Cell membrane</location>
        <topology evidence="1">Multi-pass membrane protein</topology>
    </subcellularLocation>
</comment>
<proteinExistence type="inferred from homology"/>
<organism evidence="8 9">
    <name type="scientific">Candidatus Methylacidithermus pantelleriae</name>
    <dbReference type="NCBI Taxonomy" id="2744239"/>
    <lineage>
        <taxon>Bacteria</taxon>
        <taxon>Pseudomonadati</taxon>
        <taxon>Verrucomicrobiota</taxon>
        <taxon>Methylacidiphilae</taxon>
        <taxon>Methylacidiphilales</taxon>
        <taxon>Methylacidiphilaceae</taxon>
        <taxon>Candidatus Methylacidithermus</taxon>
    </lineage>
</organism>
<dbReference type="GO" id="GO:0005886">
    <property type="term" value="C:plasma membrane"/>
    <property type="evidence" value="ECO:0007669"/>
    <property type="project" value="UniProtKB-SubCell"/>
</dbReference>
<feature type="transmembrane region" description="Helical" evidence="7">
    <location>
        <begin position="333"/>
        <end position="353"/>
    </location>
</feature>
<sequence length="498" mass="56267">MDETAAGFFAREQVPAAGLGEVQEATAVEGTVAGVWEELRPRLVLHGRSFGWLTDRICSIAEEPAPRWWWIATGIFGTLALLMPLCLTYLVSTGVGVWGNNQPVFWAWDITNFVFWIGIGHAGTLISAILYLARQKWRTAVSRASETMTIFAVMCAATFPLFHVGRVWMAWYLFPIPWFNGVWPNFRAALLWDVAAVSTYFTVSLLYWYTGLVPDFATMRDRATKLWKKKLYHILSFGWAGSCREWRHYEMAYLCLAGLSTPLVLSVHSVVSTDFAINILPGWHATIFPPYFVAGAIFGGFAMVLTLLLPLRVAYPQLQDVITLKHIDNMARILLLTGSLVGYSYCMEFFIAWYGANPFERYTFWNRVTGPYWWAWVSMIVCNVIAPQFLWFPKLRSNLWVVFIVANFANVGMWFERFVIIVTSLHRDFLPSSWGMFHPTPIDIGLFTGSVAFFVFMFLLFTRVAPIVALAEVKGVLPEADPHGVPPREGTPAVGVGS</sequence>
<feature type="transmembrane region" description="Helical" evidence="7">
    <location>
        <begin position="442"/>
        <end position="461"/>
    </location>
</feature>
<keyword evidence="6 7" id="KW-0472">Membrane</keyword>
<evidence type="ECO:0000256" key="6">
    <source>
        <dbReference type="ARBA" id="ARBA00023136"/>
    </source>
</evidence>
<evidence type="ECO:0000256" key="3">
    <source>
        <dbReference type="ARBA" id="ARBA00022475"/>
    </source>
</evidence>
<dbReference type="InterPro" id="IPR005614">
    <property type="entry name" value="NrfD-like"/>
</dbReference>
<evidence type="ECO:0000256" key="1">
    <source>
        <dbReference type="ARBA" id="ARBA00004651"/>
    </source>
</evidence>
<feature type="transmembrane region" description="Helical" evidence="7">
    <location>
        <begin position="373"/>
        <end position="392"/>
    </location>
</feature>
<feature type="transmembrane region" description="Helical" evidence="7">
    <location>
        <begin position="189"/>
        <end position="210"/>
    </location>
</feature>
<evidence type="ECO:0000256" key="7">
    <source>
        <dbReference type="SAM" id="Phobius"/>
    </source>
</evidence>
<feature type="transmembrane region" description="Helical" evidence="7">
    <location>
        <begin position="145"/>
        <end position="169"/>
    </location>
</feature>
<feature type="transmembrane region" description="Helical" evidence="7">
    <location>
        <begin position="251"/>
        <end position="271"/>
    </location>
</feature>
<dbReference type="AlphaFoldDB" id="A0A8J2BFY6"/>
<name>A0A8J2BFY6_9BACT</name>
<feature type="transmembrane region" description="Helical" evidence="7">
    <location>
        <begin position="68"/>
        <end position="90"/>
    </location>
</feature>
<feature type="transmembrane region" description="Helical" evidence="7">
    <location>
        <begin position="291"/>
        <end position="313"/>
    </location>
</feature>
<dbReference type="Proteomes" id="UP000663859">
    <property type="component" value="Unassembled WGS sequence"/>
</dbReference>
<keyword evidence="4 7" id="KW-0812">Transmembrane</keyword>
<evidence type="ECO:0000313" key="9">
    <source>
        <dbReference type="Proteomes" id="UP000663859"/>
    </source>
</evidence>
<evidence type="ECO:0000313" key="8">
    <source>
        <dbReference type="EMBL" id="CAF0689615.1"/>
    </source>
</evidence>
<comment type="caution">
    <text evidence="8">The sequence shown here is derived from an EMBL/GenBank/DDBJ whole genome shotgun (WGS) entry which is preliminary data.</text>
</comment>
<feature type="transmembrane region" description="Helical" evidence="7">
    <location>
        <begin position="399"/>
        <end position="422"/>
    </location>
</feature>
<dbReference type="PANTHER" id="PTHR43044">
    <property type="match status" value="1"/>
</dbReference>
<keyword evidence="9" id="KW-1185">Reference proteome</keyword>
<dbReference type="Pfam" id="PF03916">
    <property type="entry name" value="NrfD"/>
    <property type="match status" value="1"/>
</dbReference>
<comment type="similarity">
    <text evidence="2">Belongs to the NrfD family.</text>
</comment>
<dbReference type="EMBL" id="CAJNOB010000001">
    <property type="protein sequence ID" value="CAF0689615.1"/>
    <property type="molecule type" value="Genomic_DNA"/>
</dbReference>
<reference evidence="8" key="1">
    <citation type="submission" date="2021-02" db="EMBL/GenBank/DDBJ databases">
        <authorList>
            <person name="Cremers G."/>
            <person name="Picone N."/>
        </authorList>
    </citation>
    <scope>NUCLEOTIDE SEQUENCE</scope>
    <source>
        <strain evidence="8">PQ17</strain>
    </source>
</reference>
<gene>
    <name evidence="8" type="ORF">MPNT_10281</name>
</gene>
<keyword evidence="5 7" id="KW-1133">Transmembrane helix</keyword>
<dbReference type="RefSeq" id="WP_174581728.1">
    <property type="nucleotide sequence ID" value="NZ_CAJNOB010000001.1"/>
</dbReference>
<accession>A0A8J2BFY6</accession>
<evidence type="ECO:0000256" key="2">
    <source>
        <dbReference type="ARBA" id="ARBA00008929"/>
    </source>
</evidence>
<evidence type="ECO:0000256" key="5">
    <source>
        <dbReference type="ARBA" id="ARBA00022989"/>
    </source>
</evidence>
<evidence type="ECO:0000256" key="4">
    <source>
        <dbReference type="ARBA" id="ARBA00022692"/>
    </source>
</evidence>
<keyword evidence="3" id="KW-1003">Cell membrane</keyword>
<dbReference type="PANTHER" id="PTHR43044:SF2">
    <property type="entry name" value="POLYSULPHIDE REDUCTASE NRFD"/>
    <property type="match status" value="1"/>
</dbReference>
<feature type="transmembrane region" description="Helical" evidence="7">
    <location>
        <begin position="110"/>
        <end position="133"/>
    </location>
</feature>
<protein>
    <submittedName>
        <fullName evidence="8">Hydrogenase</fullName>
    </submittedName>
</protein>